<keyword evidence="2" id="KW-1185">Reference proteome</keyword>
<organism evidence="1 2">
    <name type="scientific">Roseovarius albus</name>
    <dbReference type="NCBI Taxonomy" id="1247867"/>
    <lineage>
        <taxon>Bacteria</taxon>
        <taxon>Pseudomonadati</taxon>
        <taxon>Pseudomonadota</taxon>
        <taxon>Alphaproteobacteria</taxon>
        <taxon>Rhodobacterales</taxon>
        <taxon>Roseobacteraceae</taxon>
        <taxon>Roseovarius</taxon>
    </lineage>
</organism>
<evidence type="ECO:0000313" key="1">
    <source>
        <dbReference type="EMBL" id="SLN34543.1"/>
    </source>
</evidence>
<dbReference type="EMBL" id="FWFX01000004">
    <property type="protein sequence ID" value="SLN34543.1"/>
    <property type="molecule type" value="Genomic_DNA"/>
</dbReference>
<protein>
    <submittedName>
        <fullName evidence="1">Uncharacterized protein</fullName>
    </submittedName>
</protein>
<proteinExistence type="predicted"/>
<accession>A0A1X6YY74</accession>
<gene>
    <name evidence="1" type="ORF">ROA7450_01565</name>
</gene>
<sequence length="165" mass="19471">MSSSDFPWNGNLTKGSHKEKYPEMWASVTSYDDYTKIEEYVLTHMRNVMEEGDFLQSMSRHVIENYEKIPDLRDELLKDSKLTAEAFETGDKPDLYNLERYSVTHRATDYLIAHKQRNPLHDILKTTEFFIDHVKAAVTIHYLNEIGFELEPIKLDEKMNYDRST</sequence>
<dbReference type="Proteomes" id="UP000193061">
    <property type="component" value="Unassembled WGS sequence"/>
</dbReference>
<evidence type="ECO:0000313" key="2">
    <source>
        <dbReference type="Proteomes" id="UP000193061"/>
    </source>
</evidence>
<dbReference type="AlphaFoldDB" id="A0A1X6YY74"/>
<name>A0A1X6YY74_9RHOB</name>
<dbReference type="RefSeq" id="WP_143534396.1">
    <property type="nucleotide sequence ID" value="NZ_FWFX01000004.1"/>
</dbReference>
<reference evidence="1 2" key="1">
    <citation type="submission" date="2017-03" db="EMBL/GenBank/DDBJ databases">
        <authorList>
            <person name="Afonso C.L."/>
            <person name="Miller P.J."/>
            <person name="Scott M.A."/>
            <person name="Spackman E."/>
            <person name="Goraichik I."/>
            <person name="Dimitrov K.M."/>
            <person name="Suarez D.L."/>
            <person name="Swayne D.E."/>
        </authorList>
    </citation>
    <scope>NUCLEOTIDE SEQUENCE [LARGE SCALE GENOMIC DNA]</scope>
    <source>
        <strain evidence="1 2">CECT 7450</strain>
    </source>
</reference>